<dbReference type="Proteomes" id="UP000824469">
    <property type="component" value="Unassembled WGS sequence"/>
</dbReference>
<organism evidence="1 2">
    <name type="scientific">Taxus chinensis</name>
    <name type="common">Chinese yew</name>
    <name type="synonym">Taxus wallichiana var. chinensis</name>
    <dbReference type="NCBI Taxonomy" id="29808"/>
    <lineage>
        <taxon>Eukaryota</taxon>
        <taxon>Viridiplantae</taxon>
        <taxon>Streptophyta</taxon>
        <taxon>Embryophyta</taxon>
        <taxon>Tracheophyta</taxon>
        <taxon>Spermatophyta</taxon>
        <taxon>Pinopsida</taxon>
        <taxon>Pinidae</taxon>
        <taxon>Conifers II</taxon>
        <taxon>Cupressales</taxon>
        <taxon>Taxaceae</taxon>
        <taxon>Taxus</taxon>
    </lineage>
</organism>
<dbReference type="AlphaFoldDB" id="A0AA38CCX5"/>
<accession>A0AA38CCX5</accession>
<sequence length="126" mass="14170">DPIQGGYMVAFAGLDFAAISFPQFVFNQTKIVTNFTLVLEFDKGRLIDLFWKSYGCKECREGKSALSCYNEEACAMNIKDCKSQGGKIDCIVGIQLTFSGTDKHYSVLNSWYEVDKMDHYSLFGLS</sequence>
<feature type="non-terminal residue" evidence="1">
    <location>
        <position position="1"/>
    </location>
</feature>
<proteinExistence type="predicted"/>
<name>A0AA38CCX5_TAXCH</name>
<evidence type="ECO:0000313" key="2">
    <source>
        <dbReference type="Proteomes" id="UP000824469"/>
    </source>
</evidence>
<keyword evidence="2" id="KW-1185">Reference proteome</keyword>
<reference evidence="1 2" key="1">
    <citation type="journal article" date="2021" name="Nat. Plants">
        <title>The Taxus genome provides insights into paclitaxel biosynthesis.</title>
        <authorList>
            <person name="Xiong X."/>
            <person name="Gou J."/>
            <person name="Liao Q."/>
            <person name="Li Y."/>
            <person name="Zhou Q."/>
            <person name="Bi G."/>
            <person name="Li C."/>
            <person name="Du R."/>
            <person name="Wang X."/>
            <person name="Sun T."/>
            <person name="Guo L."/>
            <person name="Liang H."/>
            <person name="Lu P."/>
            <person name="Wu Y."/>
            <person name="Zhang Z."/>
            <person name="Ro D.K."/>
            <person name="Shang Y."/>
            <person name="Huang S."/>
            <person name="Yan J."/>
        </authorList>
    </citation>
    <scope>NUCLEOTIDE SEQUENCE [LARGE SCALE GENOMIC DNA]</scope>
    <source>
        <strain evidence="1">Ta-2019</strain>
    </source>
</reference>
<feature type="non-terminal residue" evidence="1">
    <location>
        <position position="126"/>
    </location>
</feature>
<protein>
    <submittedName>
        <fullName evidence="1">Uncharacterized protein</fullName>
    </submittedName>
</protein>
<dbReference type="EMBL" id="JAHRHJ020000010">
    <property type="protein sequence ID" value="KAH9297720.1"/>
    <property type="molecule type" value="Genomic_DNA"/>
</dbReference>
<gene>
    <name evidence="1" type="ORF">KI387_029402</name>
</gene>
<dbReference type="OMA" id="EACAMNI"/>
<comment type="caution">
    <text evidence="1">The sequence shown here is derived from an EMBL/GenBank/DDBJ whole genome shotgun (WGS) entry which is preliminary data.</text>
</comment>
<evidence type="ECO:0000313" key="1">
    <source>
        <dbReference type="EMBL" id="KAH9297720.1"/>
    </source>
</evidence>